<dbReference type="NCBIfam" id="TIGR00414">
    <property type="entry name" value="serS"/>
    <property type="match status" value="1"/>
</dbReference>
<dbReference type="Gene3D" id="3.30.930.10">
    <property type="entry name" value="Bira Bifunctional Protein, Domain 2"/>
    <property type="match status" value="1"/>
</dbReference>
<feature type="binding site" evidence="13">
    <location>
        <position position="262"/>
    </location>
    <ligand>
        <name>L-serine</name>
        <dbReference type="ChEBI" id="CHEBI:33384"/>
    </ligand>
</feature>
<dbReference type="GO" id="GO:0006434">
    <property type="term" value="P:seryl-tRNA aminoacylation"/>
    <property type="evidence" value="ECO:0007669"/>
    <property type="project" value="UniProtKB-UniRule"/>
</dbReference>
<evidence type="ECO:0000256" key="10">
    <source>
        <dbReference type="ARBA" id="ARBA00047929"/>
    </source>
</evidence>
<feature type="binding site" evidence="12 14">
    <location>
        <begin position="262"/>
        <end position="264"/>
    </location>
    <ligand>
        <name>ATP</name>
        <dbReference type="ChEBI" id="CHEBI:30616"/>
    </ligand>
</feature>
<dbReference type="SUPFAM" id="SSF46589">
    <property type="entry name" value="tRNA-binding arm"/>
    <property type="match status" value="1"/>
</dbReference>
<sequence>MHDIRAIRENPAQFDAALARRGLSPLASEILALDEARRAAIHAAETAQADQNAASKLVGAAKAKGDEAEFERLRALVAEKKSEVAAMQAEAGRLDAELRDKLLWVPNSPLDEVPQGADENDNVEVRRWGTPRAYDFAPKEHYQLSAVGKAMDFETAAKLSGARFVVLKSGVARVHRALAQFMLDLHVDTHGLTEAITPVLVRPETMLGTGQLPKFAEDSYETTNGWWMIPTAEVTLTNFISGEVWDEAALPARMCAHTNCFRSEAGSAGKDTAGMLRQHQFEKVEMVTICRPEDAIAEHEGMVKRAEAVLEALGLPYRRIVLCTGDMGFGAQKTYDLEVWLPGQNTYREISSVSTCGQFQARRMNGRYKPASGGKPEFVATLNGSGLAVGRCLIAVLENGQEADGSVTLPAVLHRYLGGKTRLVDGVLV</sequence>
<evidence type="ECO:0000256" key="12">
    <source>
        <dbReference type="HAMAP-Rule" id="MF_00176"/>
    </source>
</evidence>
<feature type="binding site" evidence="12 13">
    <location>
        <position position="285"/>
    </location>
    <ligand>
        <name>L-serine</name>
        <dbReference type="ChEBI" id="CHEBI:33384"/>
    </ligand>
</feature>
<feature type="binding site" evidence="12 14">
    <location>
        <begin position="349"/>
        <end position="352"/>
    </location>
    <ligand>
        <name>ATP</name>
        <dbReference type="ChEBI" id="CHEBI:30616"/>
    </ligand>
</feature>
<keyword evidence="6 12" id="KW-0547">Nucleotide-binding</keyword>
<dbReference type="InterPro" id="IPR042103">
    <property type="entry name" value="SerRS_1_N_sf"/>
</dbReference>
<evidence type="ECO:0000256" key="15">
    <source>
        <dbReference type="SAM" id="Coils"/>
    </source>
</evidence>
<accession>A0A421BU75</accession>
<proteinExistence type="inferred from homology"/>
<keyword evidence="18" id="KW-1185">Reference proteome</keyword>
<dbReference type="UniPathway" id="UPA00906">
    <property type="reaction ID" value="UER00895"/>
</dbReference>
<dbReference type="EMBL" id="RCHI01000003">
    <property type="protein sequence ID" value="RLL71834.1"/>
    <property type="molecule type" value="Genomic_DNA"/>
</dbReference>
<dbReference type="GO" id="GO:0005737">
    <property type="term" value="C:cytoplasm"/>
    <property type="evidence" value="ECO:0007669"/>
    <property type="project" value="UniProtKB-SubCell"/>
</dbReference>
<dbReference type="AlphaFoldDB" id="A0A421BU75"/>
<dbReference type="PROSITE" id="PS50862">
    <property type="entry name" value="AA_TRNA_LIGASE_II"/>
    <property type="match status" value="1"/>
</dbReference>
<evidence type="ECO:0000256" key="6">
    <source>
        <dbReference type="ARBA" id="ARBA00022741"/>
    </source>
</evidence>
<dbReference type="InterPro" id="IPR006195">
    <property type="entry name" value="aa-tRNA-synth_II"/>
</dbReference>
<comment type="domain">
    <text evidence="12">Consists of two distinct domains, a catalytic core and a N-terminal extension that is involved in tRNA binding.</text>
</comment>
<evidence type="ECO:0000313" key="17">
    <source>
        <dbReference type="EMBL" id="RLL71834.1"/>
    </source>
</evidence>
<dbReference type="InterPro" id="IPR033729">
    <property type="entry name" value="SerRS_core"/>
</dbReference>
<dbReference type="GO" id="GO:0005524">
    <property type="term" value="F:ATP binding"/>
    <property type="evidence" value="ECO:0007669"/>
    <property type="project" value="UniProtKB-UniRule"/>
</dbReference>
<dbReference type="PANTHER" id="PTHR43697:SF1">
    <property type="entry name" value="SERINE--TRNA LIGASE"/>
    <property type="match status" value="1"/>
</dbReference>
<keyword evidence="15" id="KW-0175">Coiled coil</keyword>
<feature type="binding site" evidence="13">
    <location>
        <position position="231"/>
    </location>
    <ligand>
        <name>L-serine</name>
        <dbReference type="ChEBI" id="CHEBI:33384"/>
    </ligand>
</feature>
<dbReference type="EC" id="6.1.1.11" evidence="12"/>
<comment type="subcellular location">
    <subcellularLocation>
        <location evidence="1 12">Cytoplasm</location>
    </subcellularLocation>
</comment>
<evidence type="ECO:0000256" key="13">
    <source>
        <dbReference type="PIRSR" id="PIRSR001529-1"/>
    </source>
</evidence>
<dbReference type="GO" id="GO:0004828">
    <property type="term" value="F:serine-tRNA ligase activity"/>
    <property type="evidence" value="ECO:0007669"/>
    <property type="project" value="UniProtKB-UniRule"/>
</dbReference>
<dbReference type="InterPro" id="IPR010978">
    <property type="entry name" value="tRNA-bd_arm"/>
</dbReference>
<comment type="function">
    <text evidence="12">Catalyzes the attachment of serine to tRNA(Ser). Is also able to aminoacylate tRNA(Sec) with serine, to form the misacylated tRNA L-seryl-tRNA(Sec), which will be further converted into selenocysteinyl-tRNA(Sec).</text>
</comment>
<evidence type="ECO:0000256" key="2">
    <source>
        <dbReference type="ARBA" id="ARBA00005045"/>
    </source>
</evidence>
<comment type="caution">
    <text evidence="12">Lacks conserved residue(s) required for the propagation of feature annotation.</text>
</comment>
<organism evidence="17 18">
    <name type="scientific">Paenirhodobacter hankyongi</name>
    <dbReference type="NCBI Taxonomy" id="2294033"/>
    <lineage>
        <taxon>Bacteria</taxon>
        <taxon>Pseudomonadati</taxon>
        <taxon>Pseudomonadota</taxon>
        <taxon>Alphaproteobacteria</taxon>
        <taxon>Rhodobacterales</taxon>
        <taxon>Rhodobacter group</taxon>
        <taxon>Paenirhodobacter</taxon>
    </lineage>
</organism>
<name>A0A421BU75_9RHOB</name>
<keyword evidence="8 12" id="KW-0648">Protein biosynthesis</keyword>
<feature type="binding site" evidence="12">
    <location>
        <position position="385"/>
    </location>
    <ligand>
        <name>L-serine</name>
        <dbReference type="ChEBI" id="CHEBI:33384"/>
    </ligand>
</feature>
<dbReference type="Proteomes" id="UP000279673">
    <property type="component" value="Unassembled WGS sequence"/>
</dbReference>
<evidence type="ECO:0000256" key="9">
    <source>
        <dbReference type="ARBA" id="ARBA00023146"/>
    </source>
</evidence>
<dbReference type="CDD" id="cd00770">
    <property type="entry name" value="SerRS_core"/>
    <property type="match status" value="1"/>
</dbReference>
<protein>
    <recommendedName>
        <fullName evidence="12">Serine--tRNA ligase</fullName>
        <ecNumber evidence="12">6.1.1.11</ecNumber>
    </recommendedName>
    <alternativeName>
        <fullName evidence="12">Seryl-tRNA synthetase</fullName>
        <shortName evidence="12">SerRS</shortName>
    </alternativeName>
    <alternativeName>
        <fullName evidence="12">Seryl-tRNA(Ser/Sec) synthetase</fullName>
    </alternativeName>
</protein>
<evidence type="ECO:0000259" key="16">
    <source>
        <dbReference type="PROSITE" id="PS50862"/>
    </source>
</evidence>
<dbReference type="Gene3D" id="1.10.287.40">
    <property type="entry name" value="Serine-tRNA synthetase, tRNA binding domain"/>
    <property type="match status" value="1"/>
</dbReference>
<dbReference type="HAMAP" id="MF_00176">
    <property type="entry name" value="Ser_tRNA_synth_type1"/>
    <property type="match status" value="1"/>
</dbReference>
<evidence type="ECO:0000313" key="18">
    <source>
        <dbReference type="Proteomes" id="UP000279673"/>
    </source>
</evidence>
<comment type="caution">
    <text evidence="17">The sequence shown here is derived from an EMBL/GenBank/DDBJ whole genome shotgun (WGS) entry which is preliminary data.</text>
</comment>
<dbReference type="InterPro" id="IPR045864">
    <property type="entry name" value="aa-tRNA-synth_II/BPL/LPL"/>
</dbReference>
<feature type="coiled-coil region" evidence="15">
    <location>
        <begin position="70"/>
        <end position="97"/>
    </location>
</feature>
<gene>
    <name evidence="12" type="primary">serS</name>
    <name evidence="17" type="ORF">DYS74_04265</name>
</gene>
<comment type="catalytic activity">
    <reaction evidence="11 12">
        <text>tRNA(Ser) + L-serine + ATP = L-seryl-tRNA(Ser) + AMP + diphosphate + H(+)</text>
        <dbReference type="Rhea" id="RHEA:12292"/>
        <dbReference type="Rhea" id="RHEA-COMP:9669"/>
        <dbReference type="Rhea" id="RHEA-COMP:9703"/>
        <dbReference type="ChEBI" id="CHEBI:15378"/>
        <dbReference type="ChEBI" id="CHEBI:30616"/>
        <dbReference type="ChEBI" id="CHEBI:33019"/>
        <dbReference type="ChEBI" id="CHEBI:33384"/>
        <dbReference type="ChEBI" id="CHEBI:78442"/>
        <dbReference type="ChEBI" id="CHEBI:78533"/>
        <dbReference type="ChEBI" id="CHEBI:456215"/>
        <dbReference type="EC" id="6.1.1.11"/>
    </reaction>
</comment>
<dbReference type="InterPro" id="IPR002317">
    <property type="entry name" value="Ser-tRNA-ligase_type_1"/>
</dbReference>
<dbReference type="GO" id="GO:0016260">
    <property type="term" value="P:selenocysteine biosynthetic process"/>
    <property type="evidence" value="ECO:0007669"/>
    <property type="project" value="UniProtKB-UniRule"/>
</dbReference>
<evidence type="ECO:0000256" key="7">
    <source>
        <dbReference type="ARBA" id="ARBA00022840"/>
    </source>
</evidence>
<feature type="binding site" evidence="13">
    <location>
        <position position="383"/>
    </location>
    <ligand>
        <name>L-serine</name>
        <dbReference type="ChEBI" id="CHEBI:33384"/>
    </ligand>
</feature>
<dbReference type="PANTHER" id="PTHR43697">
    <property type="entry name" value="SERYL-TRNA SYNTHETASE"/>
    <property type="match status" value="1"/>
</dbReference>
<evidence type="ECO:0000256" key="11">
    <source>
        <dbReference type="ARBA" id="ARBA00048823"/>
    </source>
</evidence>
<evidence type="ECO:0000256" key="8">
    <source>
        <dbReference type="ARBA" id="ARBA00022917"/>
    </source>
</evidence>
<dbReference type="PRINTS" id="PR00981">
    <property type="entry name" value="TRNASYNTHSER"/>
</dbReference>
<evidence type="ECO:0000256" key="14">
    <source>
        <dbReference type="PIRSR" id="PIRSR001529-2"/>
    </source>
</evidence>
<dbReference type="Pfam" id="PF00587">
    <property type="entry name" value="tRNA-synt_2b"/>
    <property type="match status" value="1"/>
</dbReference>
<dbReference type="RefSeq" id="WP_121531268.1">
    <property type="nucleotide sequence ID" value="NZ_RCHI01000003.1"/>
</dbReference>
<evidence type="ECO:0000256" key="3">
    <source>
        <dbReference type="ARBA" id="ARBA00010728"/>
    </source>
</evidence>
<comment type="subunit">
    <text evidence="12">Homodimer. The tRNA molecule binds across the dimer.</text>
</comment>
<dbReference type="InterPro" id="IPR015866">
    <property type="entry name" value="Ser-tRNA-synth_1_N"/>
</dbReference>
<feature type="binding site" evidence="12">
    <location>
        <begin position="231"/>
        <end position="233"/>
    </location>
    <ligand>
        <name>L-serine</name>
        <dbReference type="ChEBI" id="CHEBI:33384"/>
    </ligand>
</feature>
<evidence type="ECO:0000256" key="4">
    <source>
        <dbReference type="ARBA" id="ARBA00022490"/>
    </source>
</evidence>
<evidence type="ECO:0000256" key="1">
    <source>
        <dbReference type="ARBA" id="ARBA00004496"/>
    </source>
</evidence>
<keyword evidence="5 12" id="KW-0436">Ligase</keyword>
<keyword evidence="4 12" id="KW-0963">Cytoplasm</keyword>
<dbReference type="Pfam" id="PF02403">
    <property type="entry name" value="Seryl_tRNA_N"/>
    <property type="match status" value="1"/>
</dbReference>
<comment type="catalytic activity">
    <reaction evidence="10 12">
        <text>tRNA(Sec) + L-serine + ATP = L-seryl-tRNA(Sec) + AMP + diphosphate + H(+)</text>
        <dbReference type="Rhea" id="RHEA:42580"/>
        <dbReference type="Rhea" id="RHEA-COMP:9742"/>
        <dbReference type="Rhea" id="RHEA-COMP:10128"/>
        <dbReference type="ChEBI" id="CHEBI:15378"/>
        <dbReference type="ChEBI" id="CHEBI:30616"/>
        <dbReference type="ChEBI" id="CHEBI:33019"/>
        <dbReference type="ChEBI" id="CHEBI:33384"/>
        <dbReference type="ChEBI" id="CHEBI:78442"/>
        <dbReference type="ChEBI" id="CHEBI:78533"/>
        <dbReference type="ChEBI" id="CHEBI:456215"/>
        <dbReference type="EC" id="6.1.1.11"/>
    </reaction>
</comment>
<evidence type="ECO:0000256" key="5">
    <source>
        <dbReference type="ARBA" id="ARBA00022598"/>
    </source>
</evidence>
<keyword evidence="9 12" id="KW-0030">Aminoacyl-tRNA synthetase</keyword>
<dbReference type="PIRSF" id="PIRSF001529">
    <property type="entry name" value="Ser-tRNA-synth_IIa"/>
    <property type="match status" value="1"/>
</dbReference>
<dbReference type="InterPro" id="IPR002314">
    <property type="entry name" value="aa-tRNA-synt_IIb"/>
</dbReference>
<comment type="similarity">
    <text evidence="3 12">Belongs to the class-II aminoacyl-tRNA synthetase family. Type-1 seryl-tRNA synthetase subfamily.</text>
</comment>
<keyword evidence="7 12" id="KW-0067">ATP-binding</keyword>
<comment type="pathway">
    <text evidence="2 12">Aminoacyl-tRNA biosynthesis; selenocysteinyl-tRNA(Sec) biosynthesis; L-seryl-tRNA(Sec) from L-serine and tRNA(Sec): step 1/1.</text>
</comment>
<dbReference type="SUPFAM" id="SSF55681">
    <property type="entry name" value="Class II aaRS and biotin synthetases"/>
    <property type="match status" value="1"/>
</dbReference>
<feature type="domain" description="Aminoacyl-transfer RNA synthetases class-II family profile" evidence="16">
    <location>
        <begin position="173"/>
        <end position="410"/>
    </location>
</feature>
<reference evidence="17 18" key="1">
    <citation type="submission" date="2018-10" db="EMBL/GenBank/DDBJ databases">
        <title>Rhodobacter sp . BO-81.</title>
        <authorList>
            <person name="Im W.T."/>
        </authorList>
    </citation>
    <scope>NUCLEOTIDE SEQUENCE [LARGE SCALE GENOMIC DNA]</scope>
    <source>
        <strain evidence="17 18">BO-81</strain>
    </source>
</reference>